<dbReference type="InterPro" id="IPR025110">
    <property type="entry name" value="AMP-bd_C"/>
</dbReference>
<dbReference type="Gene3D" id="3.40.50.1820">
    <property type="entry name" value="alpha/beta hydrolase"/>
    <property type="match status" value="1"/>
</dbReference>
<dbReference type="Pfam" id="PF00550">
    <property type="entry name" value="PP-binding"/>
    <property type="match status" value="1"/>
</dbReference>
<dbReference type="InterPro" id="IPR006162">
    <property type="entry name" value="Ppantetheine_attach_site"/>
</dbReference>
<sequence>MSGKSVVALFEDQVERTPHQVAVRDATSELSYAALNHRANRFAHHLIGAGIGPESLVAVTVVPSARLVVALLGVLKSGAAYIPIDADHPRARIAALLSEAEPSLVLTDVRPPEPYHPVPVSTVSELTSAAAAQPHTNPRHRIRPENAAYVIFTSGSTGRPKGVIVEHRALSLYLDYARTMYPGVSDGTFLHSSLSFDLTVTSLFGTLVAGGLLRVRDLIRQAPDPSRPAERPAFLKATPSHLPLLLRLPAAYAPTDQLVVGGEQLTGALVDHWRKARPGVTVINEYGPTEATVGCCVYRLEPEDPVPAGNVPIGRATWETRLHVLDDRLTPVPYGRTGELYIAGGQLARGYLANPGLTAERFVADPFGPPGTRMYRTGDLARWSPDGELEFLGRVDDQVKVRGHRIELGEIEAVLGRHPDVTQAVVVVREDEPGLEQLVAYVLVDGEACAPEALHSHACRFLPDYMRPSAYMCLPALPLTANGKVDRRALPPPPDDTTVVPDEPGSGREETLRAIFGKLLGKPGVSLDDDFFASGGNSVAAAALADLARRRGLLLSLRDVFERRTPRTLAALLESRDPAGPPASSTMGHTGVVRRHPQ</sequence>
<name>A0ABS4LW39_9ACTN</name>
<dbReference type="Gene3D" id="3.40.50.980">
    <property type="match status" value="2"/>
</dbReference>
<comment type="caution">
    <text evidence="5">The sequence shown here is derived from an EMBL/GenBank/DDBJ whole genome shotgun (WGS) entry which is preliminary data.</text>
</comment>
<dbReference type="InterPro" id="IPR036736">
    <property type="entry name" value="ACP-like_sf"/>
</dbReference>
<dbReference type="PROSITE" id="PS00012">
    <property type="entry name" value="PHOSPHOPANTETHEINE"/>
    <property type="match status" value="1"/>
</dbReference>
<dbReference type="InterPro" id="IPR009081">
    <property type="entry name" value="PP-bd_ACP"/>
</dbReference>
<keyword evidence="1" id="KW-0596">Phosphopantetheine</keyword>
<dbReference type="InterPro" id="IPR020845">
    <property type="entry name" value="AMP-binding_CS"/>
</dbReference>
<accession>A0ABS4LW39</accession>
<dbReference type="Gene3D" id="3.30.300.30">
    <property type="match status" value="1"/>
</dbReference>
<proteinExistence type="predicted"/>
<dbReference type="Gene3D" id="2.30.38.10">
    <property type="entry name" value="Luciferase, Domain 3"/>
    <property type="match status" value="1"/>
</dbReference>
<dbReference type="SUPFAM" id="SSF47336">
    <property type="entry name" value="ACP-like"/>
    <property type="match status" value="1"/>
</dbReference>
<evidence type="ECO:0000313" key="5">
    <source>
        <dbReference type="EMBL" id="MBP2051639.1"/>
    </source>
</evidence>
<evidence type="ECO:0000256" key="1">
    <source>
        <dbReference type="ARBA" id="ARBA00022450"/>
    </source>
</evidence>
<keyword evidence="2" id="KW-0597">Phosphoprotein</keyword>
<evidence type="ECO:0000313" key="6">
    <source>
        <dbReference type="Proteomes" id="UP001519309"/>
    </source>
</evidence>
<feature type="region of interest" description="Disordered" evidence="3">
    <location>
        <begin position="488"/>
        <end position="508"/>
    </location>
</feature>
<organism evidence="5 6">
    <name type="scientific">Streptomyces griseochromogenes</name>
    <dbReference type="NCBI Taxonomy" id="68214"/>
    <lineage>
        <taxon>Bacteria</taxon>
        <taxon>Bacillati</taxon>
        <taxon>Actinomycetota</taxon>
        <taxon>Actinomycetes</taxon>
        <taxon>Kitasatosporales</taxon>
        <taxon>Streptomycetaceae</taxon>
        <taxon>Streptomyces</taxon>
    </lineage>
</organism>
<feature type="region of interest" description="Disordered" evidence="3">
    <location>
        <begin position="574"/>
        <end position="598"/>
    </location>
</feature>
<reference evidence="5 6" key="1">
    <citation type="submission" date="2021-03" db="EMBL/GenBank/DDBJ databases">
        <title>Genomic Encyclopedia of Type Strains, Phase IV (KMG-IV): sequencing the most valuable type-strain genomes for metagenomic binning, comparative biology and taxonomic classification.</title>
        <authorList>
            <person name="Goeker M."/>
        </authorList>
    </citation>
    <scope>NUCLEOTIDE SEQUENCE [LARGE SCALE GENOMIC DNA]</scope>
    <source>
        <strain evidence="5 6">DSM 40499</strain>
    </source>
</reference>
<dbReference type="InterPro" id="IPR029058">
    <property type="entry name" value="AB_hydrolase_fold"/>
</dbReference>
<feature type="domain" description="Carrier" evidence="4">
    <location>
        <begin position="503"/>
        <end position="577"/>
    </location>
</feature>
<dbReference type="PANTHER" id="PTHR45527">
    <property type="entry name" value="NONRIBOSOMAL PEPTIDE SYNTHETASE"/>
    <property type="match status" value="1"/>
</dbReference>
<dbReference type="Proteomes" id="UP001519309">
    <property type="component" value="Unassembled WGS sequence"/>
</dbReference>
<dbReference type="InterPro" id="IPR045851">
    <property type="entry name" value="AMP-bd_C_sf"/>
</dbReference>
<keyword evidence="6" id="KW-1185">Reference proteome</keyword>
<dbReference type="CDD" id="cd05930">
    <property type="entry name" value="A_NRPS"/>
    <property type="match status" value="1"/>
</dbReference>
<evidence type="ECO:0000256" key="2">
    <source>
        <dbReference type="ARBA" id="ARBA00022553"/>
    </source>
</evidence>
<dbReference type="Pfam" id="PF00501">
    <property type="entry name" value="AMP-binding"/>
    <property type="match status" value="1"/>
</dbReference>
<dbReference type="PANTHER" id="PTHR45527:SF1">
    <property type="entry name" value="FATTY ACID SYNTHASE"/>
    <property type="match status" value="1"/>
</dbReference>
<dbReference type="InterPro" id="IPR000873">
    <property type="entry name" value="AMP-dep_synth/lig_dom"/>
</dbReference>
<evidence type="ECO:0000259" key="4">
    <source>
        <dbReference type="PROSITE" id="PS50075"/>
    </source>
</evidence>
<dbReference type="NCBIfam" id="TIGR01733">
    <property type="entry name" value="AA-adenyl-dom"/>
    <property type="match status" value="1"/>
</dbReference>
<dbReference type="SUPFAM" id="SSF56801">
    <property type="entry name" value="Acetyl-CoA synthetase-like"/>
    <property type="match status" value="1"/>
</dbReference>
<protein>
    <submittedName>
        <fullName evidence="5">Amino acid adenylation domain-containing protein</fullName>
    </submittedName>
</protein>
<dbReference type="InterPro" id="IPR010071">
    <property type="entry name" value="AA_adenyl_dom"/>
</dbReference>
<dbReference type="RefSeq" id="WP_159399917.1">
    <property type="nucleotide sequence ID" value="NZ_CP016279.1"/>
</dbReference>
<dbReference type="EMBL" id="JAGGLP010000008">
    <property type="protein sequence ID" value="MBP2051639.1"/>
    <property type="molecule type" value="Genomic_DNA"/>
</dbReference>
<gene>
    <name evidence="5" type="ORF">J2Z21_004610</name>
</gene>
<evidence type="ECO:0000256" key="3">
    <source>
        <dbReference type="SAM" id="MobiDB-lite"/>
    </source>
</evidence>
<dbReference type="Pfam" id="PF13193">
    <property type="entry name" value="AMP-binding_C"/>
    <property type="match status" value="1"/>
</dbReference>
<dbReference type="PROSITE" id="PS50075">
    <property type="entry name" value="CARRIER"/>
    <property type="match status" value="1"/>
</dbReference>
<dbReference type="PROSITE" id="PS00455">
    <property type="entry name" value="AMP_BINDING"/>
    <property type="match status" value="1"/>
</dbReference>